<keyword evidence="1" id="KW-1185">Reference proteome</keyword>
<dbReference type="AlphaFoldDB" id="A0A7E4WB40"/>
<dbReference type="WBParaSite" id="Pan_g8315.t1">
    <property type="protein sequence ID" value="Pan_g8315.t1"/>
    <property type="gene ID" value="Pan_g8315"/>
</dbReference>
<organism evidence="1 2">
    <name type="scientific">Panagrellus redivivus</name>
    <name type="common">Microworm</name>
    <dbReference type="NCBI Taxonomy" id="6233"/>
    <lineage>
        <taxon>Eukaryota</taxon>
        <taxon>Metazoa</taxon>
        <taxon>Ecdysozoa</taxon>
        <taxon>Nematoda</taxon>
        <taxon>Chromadorea</taxon>
        <taxon>Rhabditida</taxon>
        <taxon>Tylenchina</taxon>
        <taxon>Panagrolaimomorpha</taxon>
        <taxon>Panagrolaimoidea</taxon>
        <taxon>Panagrolaimidae</taxon>
        <taxon>Panagrellus</taxon>
    </lineage>
</organism>
<protein>
    <submittedName>
        <fullName evidence="2">Histidine kinase</fullName>
    </submittedName>
</protein>
<dbReference type="Proteomes" id="UP000492821">
    <property type="component" value="Unassembled WGS sequence"/>
</dbReference>
<sequence length="69" mass="7663">MSECIAQKQLLPRVAFVAELVEQQTVNDRPKIEVITDKISSVDNGSVAFWAQIPVTGKNAPQKRHDRCG</sequence>
<reference evidence="1" key="1">
    <citation type="journal article" date="2013" name="Genetics">
        <title>The draft genome and transcriptome of Panagrellus redivivus are shaped by the harsh demands of a free-living lifestyle.</title>
        <authorList>
            <person name="Srinivasan J."/>
            <person name="Dillman A.R."/>
            <person name="Macchietto M.G."/>
            <person name="Heikkinen L."/>
            <person name="Lakso M."/>
            <person name="Fracchia K.M."/>
            <person name="Antoshechkin I."/>
            <person name="Mortazavi A."/>
            <person name="Wong G."/>
            <person name="Sternberg P.W."/>
        </authorList>
    </citation>
    <scope>NUCLEOTIDE SEQUENCE [LARGE SCALE GENOMIC DNA]</scope>
    <source>
        <strain evidence="1">MT8872</strain>
    </source>
</reference>
<accession>A0A7E4WB40</accession>
<evidence type="ECO:0000313" key="1">
    <source>
        <dbReference type="Proteomes" id="UP000492821"/>
    </source>
</evidence>
<proteinExistence type="predicted"/>
<name>A0A7E4WB40_PANRE</name>
<evidence type="ECO:0000313" key="2">
    <source>
        <dbReference type="WBParaSite" id="Pan_g8315.t1"/>
    </source>
</evidence>
<reference evidence="2" key="2">
    <citation type="submission" date="2020-10" db="UniProtKB">
        <authorList>
            <consortium name="WormBaseParasite"/>
        </authorList>
    </citation>
    <scope>IDENTIFICATION</scope>
</reference>